<feature type="region of interest" description="Disordered" evidence="1">
    <location>
        <begin position="1"/>
        <end position="37"/>
    </location>
</feature>
<reference evidence="2" key="1">
    <citation type="submission" date="2023-08" db="EMBL/GenBank/DDBJ databases">
        <title>Pelteobagrus vachellii genome.</title>
        <authorList>
            <person name="Liu H."/>
        </authorList>
    </citation>
    <scope>NUCLEOTIDE SEQUENCE</scope>
    <source>
        <strain evidence="2">PRFRI_2022a</strain>
        <tissue evidence="2">Muscle</tissue>
    </source>
</reference>
<evidence type="ECO:0000256" key="1">
    <source>
        <dbReference type="SAM" id="MobiDB-lite"/>
    </source>
</evidence>
<comment type="caution">
    <text evidence="2">The sequence shown here is derived from an EMBL/GenBank/DDBJ whole genome shotgun (WGS) entry which is preliminary data.</text>
</comment>
<name>A0AA88SBK9_TACVA</name>
<keyword evidence="3" id="KW-1185">Reference proteome</keyword>
<organism evidence="2 3">
    <name type="scientific">Tachysurus vachellii</name>
    <name type="common">Darkbarbel catfish</name>
    <name type="synonym">Pelteobagrus vachellii</name>
    <dbReference type="NCBI Taxonomy" id="175792"/>
    <lineage>
        <taxon>Eukaryota</taxon>
        <taxon>Metazoa</taxon>
        <taxon>Chordata</taxon>
        <taxon>Craniata</taxon>
        <taxon>Vertebrata</taxon>
        <taxon>Euteleostomi</taxon>
        <taxon>Actinopterygii</taxon>
        <taxon>Neopterygii</taxon>
        <taxon>Teleostei</taxon>
        <taxon>Ostariophysi</taxon>
        <taxon>Siluriformes</taxon>
        <taxon>Bagridae</taxon>
        <taxon>Tachysurus</taxon>
    </lineage>
</organism>
<dbReference type="Proteomes" id="UP001187315">
    <property type="component" value="Unassembled WGS sequence"/>
</dbReference>
<gene>
    <name evidence="2" type="ORF">Q7C36_016938</name>
</gene>
<proteinExistence type="predicted"/>
<feature type="compositionally biased region" description="Polar residues" evidence="1">
    <location>
        <begin position="15"/>
        <end position="30"/>
    </location>
</feature>
<evidence type="ECO:0000313" key="3">
    <source>
        <dbReference type="Proteomes" id="UP001187315"/>
    </source>
</evidence>
<dbReference type="EMBL" id="JAVHJS010000017">
    <property type="protein sequence ID" value="KAK2831852.1"/>
    <property type="molecule type" value="Genomic_DNA"/>
</dbReference>
<dbReference type="AlphaFoldDB" id="A0AA88SBK9"/>
<protein>
    <submittedName>
        <fullName evidence="2">Uncharacterized protein</fullName>
    </submittedName>
</protein>
<evidence type="ECO:0000313" key="2">
    <source>
        <dbReference type="EMBL" id="KAK2831852.1"/>
    </source>
</evidence>
<sequence length="68" mass="7419">MASFGNGARGLARCGQSQGDRTDIQNQETGGSLLDPPLDIKVKDLDHDGGRKYVFHNRFFLAQGGMPR</sequence>
<accession>A0AA88SBK9</accession>